<name>A0A853BEY0_9PSEU</name>
<sequence>MQRELPEGAGDELREWIIDIEKNRLDVEQGTA</sequence>
<dbReference type="EMBL" id="JACCFK010000002">
    <property type="protein sequence ID" value="NYI93325.1"/>
    <property type="molecule type" value="Genomic_DNA"/>
</dbReference>
<evidence type="ECO:0000313" key="1">
    <source>
        <dbReference type="EMBL" id="NYI93325.1"/>
    </source>
</evidence>
<proteinExistence type="predicted"/>
<gene>
    <name evidence="1" type="ORF">HNR02_006700</name>
</gene>
<dbReference type="AlphaFoldDB" id="A0A853BEY0"/>
<organism evidence="1 2">
    <name type="scientific">Amycolatopsis endophytica</name>
    <dbReference type="NCBI Taxonomy" id="860233"/>
    <lineage>
        <taxon>Bacteria</taxon>
        <taxon>Bacillati</taxon>
        <taxon>Actinomycetota</taxon>
        <taxon>Actinomycetes</taxon>
        <taxon>Pseudonocardiales</taxon>
        <taxon>Pseudonocardiaceae</taxon>
        <taxon>Amycolatopsis</taxon>
    </lineage>
</organism>
<reference evidence="1 2" key="1">
    <citation type="submission" date="2020-07" db="EMBL/GenBank/DDBJ databases">
        <title>Sequencing the genomes of 1000 actinobacteria strains.</title>
        <authorList>
            <person name="Klenk H.-P."/>
        </authorList>
    </citation>
    <scope>NUCLEOTIDE SEQUENCE [LARGE SCALE GENOMIC DNA]</scope>
    <source>
        <strain evidence="1 2">DSM 104006</strain>
    </source>
</reference>
<dbReference type="Proteomes" id="UP000549616">
    <property type="component" value="Unassembled WGS sequence"/>
</dbReference>
<protein>
    <submittedName>
        <fullName evidence="1">Uncharacterized protein</fullName>
    </submittedName>
</protein>
<keyword evidence="2" id="KW-1185">Reference proteome</keyword>
<evidence type="ECO:0000313" key="2">
    <source>
        <dbReference type="Proteomes" id="UP000549616"/>
    </source>
</evidence>
<comment type="caution">
    <text evidence="1">The sequence shown here is derived from an EMBL/GenBank/DDBJ whole genome shotgun (WGS) entry which is preliminary data.</text>
</comment>
<accession>A0A853BEY0</accession>